<dbReference type="Proteomes" id="UP000440732">
    <property type="component" value="Unassembled WGS sequence"/>
</dbReference>
<protein>
    <recommendedName>
        <fullName evidence="16">Secreted protein</fullName>
    </recommendedName>
</protein>
<evidence type="ECO:0000313" key="5">
    <source>
        <dbReference type="EMBL" id="KAE9231046.1"/>
    </source>
</evidence>
<evidence type="ECO:0000313" key="6">
    <source>
        <dbReference type="EMBL" id="KAE9251018.1"/>
    </source>
</evidence>
<evidence type="ECO:0000313" key="9">
    <source>
        <dbReference type="Proteomes" id="UP000429523"/>
    </source>
</evidence>
<keyword evidence="1" id="KW-0732">Signal</keyword>
<evidence type="ECO:0000313" key="13">
    <source>
        <dbReference type="Proteomes" id="UP000440732"/>
    </source>
</evidence>
<dbReference type="Proteomes" id="UP000476176">
    <property type="component" value="Unassembled WGS sequence"/>
</dbReference>
<dbReference type="EMBL" id="QXGA01000076">
    <property type="protein sequence ID" value="KAE9153227.1"/>
    <property type="molecule type" value="Genomic_DNA"/>
</dbReference>
<dbReference type="AlphaFoldDB" id="A0A6A3USC1"/>
<dbReference type="EMBL" id="QXGE01000083">
    <property type="protein sequence ID" value="KAE9325656.1"/>
    <property type="molecule type" value="Genomic_DNA"/>
</dbReference>
<dbReference type="EMBL" id="QXGB01000094">
    <property type="protein sequence ID" value="KAE9231046.1"/>
    <property type="molecule type" value="Genomic_DNA"/>
</dbReference>
<evidence type="ECO:0000313" key="8">
    <source>
        <dbReference type="EMBL" id="KAE9325656.1"/>
    </source>
</evidence>
<evidence type="ECO:0000313" key="11">
    <source>
        <dbReference type="Proteomes" id="UP000437068"/>
    </source>
</evidence>
<dbReference type="EMBL" id="QXGF01000099">
    <property type="protein sequence ID" value="KAE8946918.1"/>
    <property type="molecule type" value="Genomic_DNA"/>
</dbReference>
<organism evidence="4 13">
    <name type="scientific">Phytophthora fragariae</name>
    <dbReference type="NCBI Taxonomy" id="53985"/>
    <lineage>
        <taxon>Eukaryota</taxon>
        <taxon>Sar</taxon>
        <taxon>Stramenopiles</taxon>
        <taxon>Oomycota</taxon>
        <taxon>Peronosporomycetes</taxon>
        <taxon>Peronosporales</taxon>
        <taxon>Peronosporaceae</taxon>
        <taxon>Phytophthora</taxon>
    </lineage>
</organism>
<dbReference type="Proteomes" id="UP000429523">
    <property type="component" value="Unassembled WGS sequence"/>
</dbReference>
<dbReference type="EMBL" id="QXFX01000080">
    <property type="protein sequence ID" value="KAE9133511.1"/>
    <property type="molecule type" value="Genomic_DNA"/>
</dbReference>
<dbReference type="EMBL" id="QXGD01000100">
    <property type="protein sequence ID" value="KAE9253078.1"/>
    <property type="molecule type" value="Genomic_DNA"/>
</dbReference>
<evidence type="ECO:0000313" key="2">
    <source>
        <dbReference type="EMBL" id="KAE8946918.1"/>
    </source>
</evidence>
<dbReference type="Proteomes" id="UP000437068">
    <property type="component" value="Unassembled WGS sequence"/>
</dbReference>
<dbReference type="Proteomes" id="UP000440367">
    <property type="component" value="Unassembled WGS sequence"/>
</dbReference>
<reference evidence="9 10" key="1">
    <citation type="submission" date="2018-08" db="EMBL/GenBank/DDBJ databases">
        <title>Genomic investigation of the strawberry pathogen Phytophthora fragariae indicates pathogenicity is determined by transcriptional variation in three key races.</title>
        <authorList>
            <person name="Adams T.M."/>
            <person name="Armitage A.D."/>
            <person name="Sobczyk M.K."/>
            <person name="Bates H.J."/>
            <person name="Dunwell J.M."/>
            <person name="Nellist C.F."/>
            <person name="Harrison R.J."/>
        </authorList>
    </citation>
    <scope>NUCLEOTIDE SEQUENCE [LARGE SCALE GENOMIC DNA]</scope>
    <source>
        <strain evidence="8 11">A4</strain>
        <strain evidence="7 12">BC-1</strain>
        <strain evidence="6 14">BC-23</strain>
        <strain evidence="5 10">NOV-27</strain>
        <strain evidence="4 13">NOV-5</strain>
        <strain evidence="2 9">NOV-9</strain>
        <strain evidence="3 15">ONT-3</strain>
    </source>
</reference>
<dbReference type="EMBL" id="QXGC01000078">
    <property type="protein sequence ID" value="KAE9251018.1"/>
    <property type="molecule type" value="Genomic_DNA"/>
</dbReference>
<evidence type="ECO:0000313" key="7">
    <source>
        <dbReference type="EMBL" id="KAE9253078.1"/>
    </source>
</evidence>
<evidence type="ECO:0000313" key="10">
    <source>
        <dbReference type="Proteomes" id="UP000433483"/>
    </source>
</evidence>
<evidence type="ECO:0000313" key="3">
    <source>
        <dbReference type="EMBL" id="KAE9133511.1"/>
    </source>
</evidence>
<comment type="caution">
    <text evidence="4">The sequence shown here is derived from an EMBL/GenBank/DDBJ whole genome shotgun (WGS) entry which is preliminary data.</text>
</comment>
<proteinExistence type="predicted"/>
<evidence type="ECO:0008006" key="16">
    <source>
        <dbReference type="Google" id="ProtNLM"/>
    </source>
</evidence>
<evidence type="ECO:0000313" key="12">
    <source>
        <dbReference type="Proteomes" id="UP000440367"/>
    </source>
</evidence>
<evidence type="ECO:0000313" key="15">
    <source>
        <dbReference type="Proteomes" id="UP000488956"/>
    </source>
</evidence>
<evidence type="ECO:0000256" key="1">
    <source>
        <dbReference type="SAM" id="SignalP"/>
    </source>
</evidence>
<evidence type="ECO:0000313" key="4">
    <source>
        <dbReference type="EMBL" id="KAE9153227.1"/>
    </source>
</evidence>
<name>A0A6A3USC1_9STRA</name>
<sequence length="144" mass="15499">MSRWPPLAALFMACAVQPSLLFSCSHWTTSKCPLHAAPSIASVVHPSNRCSCSHWRTSKCPLTAAPTIAMVVHLLLDPFSCRNFTTCKCPQAAASSIARGRIMHPELSYSHCTTSNRPLLAAWCSGAAEHSPPLARTSHSTTAK</sequence>
<gene>
    <name evidence="8" type="ORF">PF001_g2829</name>
    <name evidence="7" type="ORF">PF002_g3520</name>
    <name evidence="6" type="ORF">PF004_g2689</name>
    <name evidence="5" type="ORF">PF005_g3245</name>
    <name evidence="4" type="ORF">PF006_g2627</name>
    <name evidence="2" type="ORF">PF009_g3463</name>
    <name evidence="3" type="ORF">PF010_g2789</name>
</gene>
<accession>A0A6A3USC1</accession>
<dbReference type="Proteomes" id="UP000488956">
    <property type="component" value="Unassembled WGS sequence"/>
</dbReference>
<feature type="signal peptide" evidence="1">
    <location>
        <begin position="1"/>
        <end position="21"/>
    </location>
</feature>
<dbReference type="PROSITE" id="PS51257">
    <property type="entry name" value="PROKAR_LIPOPROTEIN"/>
    <property type="match status" value="1"/>
</dbReference>
<feature type="chain" id="PRO_5036380656" description="Secreted protein" evidence="1">
    <location>
        <begin position="22"/>
        <end position="144"/>
    </location>
</feature>
<dbReference type="Proteomes" id="UP000433483">
    <property type="component" value="Unassembled WGS sequence"/>
</dbReference>
<keyword evidence="10" id="KW-1185">Reference proteome</keyword>
<evidence type="ECO:0000313" key="14">
    <source>
        <dbReference type="Proteomes" id="UP000476176"/>
    </source>
</evidence>